<organism evidence="3 4">
    <name type="scientific">Kineosphaera limosa NBRC 100340</name>
    <dbReference type="NCBI Taxonomy" id="1184609"/>
    <lineage>
        <taxon>Bacteria</taxon>
        <taxon>Bacillati</taxon>
        <taxon>Actinomycetota</taxon>
        <taxon>Actinomycetes</taxon>
        <taxon>Micrococcales</taxon>
        <taxon>Dermatophilaceae</taxon>
        <taxon>Kineosphaera</taxon>
    </lineage>
</organism>
<protein>
    <submittedName>
        <fullName evidence="3">Uncharacterized protein</fullName>
    </submittedName>
</protein>
<comment type="caution">
    <text evidence="3">The sequence shown here is derived from an EMBL/GenBank/DDBJ whole genome shotgun (WGS) entry which is preliminary data.</text>
</comment>
<gene>
    <name evidence="3" type="ORF">KILIM_093_00090</name>
</gene>
<keyword evidence="2" id="KW-0472">Membrane</keyword>
<dbReference type="STRING" id="1184609.KILIM_093_00090"/>
<dbReference type="Proteomes" id="UP000008366">
    <property type="component" value="Unassembled WGS sequence"/>
</dbReference>
<keyword evidence="4" id="KW-1185">Reference proteome</keyword>
<dbReference type="eggNOG" id="ENOG5032D4R">
    <property type="taxonomic scope" value="Bacteria"/>
</dbReference>
<reference evidence="3 4" key="1">
    <citation type="submission" date="2012-08" db="EMBL/GenBank/DDBJ databases">
        <title>Whole genome shotgun sequence of Kineosphaera limosa NBRC 100340.</title>
        <authorList>
            <person name="Yoshida I."/>
            <person name="Isaki S."/>
            <person name="Hosoyama A."/>
            <person name="Tsuchikane K."/>
            <person name="Katsumata H."/>
            <person name="Ando Y."/>
            <person name="Ohji S."/>
            <person name="Hamada M."/>
            <person name="Tamura T."/>
            <person name="Yamazoe A."/>
            <person name="Yamazaki S."/>
            <person name="Fujita N."/>
        </authorList>
    </citation>
    <scope>NUCLEOTIDE SEQUENCE [LARGE SCALE GENOMIC DNA]</scope>
    <source>
        <strain evidence="3 4">NBRC 100340</strain>
    </source>
</reference>
<dbReference type="EMBL" id="BAHD01000093">
    <property type="protein sequence ID" value="GAB97992.1"/>
    <property type="molecule type" value="Genomic_DNA"/>
</dbReference>
<name>K6X0U7_9MICO</name>
<keyword evidence="2" id="KW-1133">Transmembrane helix</keyword>
<feature type="transmembrane region" description="Helical" evidence="2">
    <location>
        <begin position="6"/>
        <end position="25"/>
    </location>
</feature>
<evidence type="ECO:0000313" key="3">
    <source>
        <dbReference type="EMBL" id="GAB97992.1"/>
    </source>
</evidence>
<dbReference type="AlphaFoldDB" id="K6X0U7"/>
<evidence type="ECO:0000313" key="4">
    <source>
        <dbReference type="Proteomes" id="UP000008366"/>
    </source>
</evidence>
<keyword evidence="2" id="KW-0812">Transmembrane</keyword>
<sequence length="82" mass="9102">MDQAWAIAVAILPSIGVGYLFYKVIRTIVESDRNERLAHSRWEAEQDSRELREQEVRDHELSGGQAKETTPLASGHAGPADA</sequence>
<feature type="region of interest" description="Disordered" evidence="1">
    <location>
        <begin position="36"/>
        <end position="82"/>
    </location>
</feature>
<evidence type="ECO:0000256" key="2">
    <source>
        <dbReference type="SAM" id="Phobius"/>
    </source>
</evidence>
<evidence type="ECO:0000256" key="1">
    <source>
        <dbReference type="SAM" id="MobiDB-lite"/>
    </source>
</evidence>
<accession>K6X0U7</accession>
<dbReference type="OrthoDB" id="4807612at2"/>
<proteinExistence type="predicted"/>
<feature type="compositionally biased region" description="Basic and acidic residues" evidence="1">
    <location>
        <begin position="36"/>
        <end position="61"/>
    </location>
</feature>
<dbReference type="RefSeq" id="WP_006594524.1">
    <property type="nucleotide sequence ID" value="NZ_BAHD01000093.1"/>
</dbReference>